<organism evidence="2 3">
    <name type="scientific">Ceraceosorus guamensis</name>
    <dbReference type="NCBI Taxonomy" id="1522189"/>
    <lineage>
        <taxon>Eukaryota</taxon>
        <taxon>Fungi</taxon>
        <taxon>Dikarya</taxon>
        <taxon>Basidiomycota</taxon>
        <taxon>Ustilaginomycotina</taxon>
        <taxon>Exobasidiomycetes</taxon>
        <taxon>Ceraceosorales</taxon>
        <taxon>Ceraceosoraceae</taxon>
        <taxon>Ceraceosorus</taxon>
    </lineage>
</organism>
<dbReference type="Proteomes" id="UP000245783">
    <property type="component" value="Unassembled WGS sequence"/>
</dbReference>
<dbReference type="AlphaFoldDB" id="A0A316VPR8"/>
<name>A0A316VPR8_9BASI</name>
<feature type="region of interest" description="Disordered" evidence="1">
    <location>
        <begin position="439"/>
        <end position="521"/>
    </location>
</feature>
<proteinExistence type="predicted"/>
<dbReference type="EMBL" id="KZ819475">
    <property type="protein sequence ID" value="PWN39330.1"/>
    <property type="molecule type" value="Genomic_DNA"/>
</dbReference>
<protein>
    <submittedName>
        <fullName evidence="2">Uncharacterized protein</fullName>
    </submittedName>
</protein>
<dbReference type="RefSeq" id="XP_025366490.1">
    <property type="nucleotide sequence ID" value="XM_025515311.1"/>
</dbReference>
<evidence type="ECO:0000313" key="3">
    <source>
        <dbReference type="Proteomes" id="UP000245783"/>
    </source>
</evidence>
<sequence>MNCTAPVNNNLEKKLQRLLIQLGITDHLMIHHMETREEYAKRIERLSAGRRSKTKQNQHFQLLVEAVSDGKQGLKLEHRAKHVISGAQLGPMGNHAPMLFSANWVLGVSKDPWASEPAGSHGHNAIQRLQPCMFEDVAKIQRASKQGRDLARKVVTKGTAHYVSASGEAVFYLGYWCDRRDETDATMHWWGSKDLTQFSCAGNQHLATHTVLSFLHWASMFTDKWVQRFILSKRYLVCDVTRGLWKNSERVHKVVTRLCDKARFFLSPMYNMIVLVHGDTATKATAQRAGLACSLGTMKTDGRYWLFNLGCAFLLYFPEYDIWAEVLWCDTLFIAGHLEWRTYAHPDAAEKAGERVFMLGLQHPRHEEEAAATEEFEKRHRGISSALLEEAKLACDVKEYEGGSRSKHDVARAAYGPWPTLKEEILRAGRFLTEEEAAAELAADKSPAAQDQPTDPNAMDTTGIGSSSARAAADNFETSNVRGSSPCALAGPSTPAKRKSSPVRQSLGALSLDASDDDKDEAEIVARLVAERRRARAAQPEGASPLDAADIPSSASVGGRKRTRSQTQGAAQPPSPSARKSKGDASSLQAGKAKGKATGGGGDAGKKTKEAAKKKKKRKL</sequence>
<evidence type="ECO:0000313" key="2">
    <source>
        <dbReference type="EMBL" id="PWN39330.1"/>
    </source>
</evidence>
<accession>A0A316VPR8</accession>
<feature type="region of interest" description="Disordered" evidence="1">
    <location>
        <begin position="533"/>
        <end position="620"/>
    </location>
</feature>
<reference evidence="2 3" key="1">
    <citation type="journal article" date="2018" name="Mol. Biol. Evol.">
        <title>Broad Genomic Sampling Reveals a Smut Pathogenic Ancestry of the Fungal Clade Ustilaginomycotina.</title>
        <authorList>
            <person name="Kijpornyongpan T."/>
            <person name="Mondo S.J."/>
            <person name="Barry K."/>
            <person name="Sandor L."/>
            <person name="Lee J."/>
            <person name="Lipzen A."/>
            <person name="Pangilinan J."/>
            <person name="LaButti K."/>
            <person name="Hainaut M."/>
            <person name="Henrissat B."/>
            <person name="Grigoriev I.V."/>
            <person name="Spatafora J.W."/>
            <person name="Aime M.C."/>
        </authorList>
    </citation>
    <scope>NUCLEOTIDE SEQUENCE [LARGE SCALE GENOMIC DNA]</scope>
    <source>
        <strain evidence="2 3">MCA 4658</strain>
    </source>
</reference>
<feature type="compositionally biased region" description="Polar residues" evidence="1">
    <location>
        <begin position="449"/>
        <end position="469"/>
    </location>
</feature>
<dbReference type="GeneID" id="37037181"/>
<keyword evidence="3" id="KW-1185">Reference proteome</keyword>
<dbReference type="OrthoDB" id="10494333at2759"/>
<gene>
    <name evidence="2" type="ORF">IE81DRAFT_332408</name>
</gene>
<dbReference type="InParanoid" id="A0A316VPR8"/>
<evidence type="ECO:0000256" key="1">
    <source>
        <dbReference type="SAM" id="MobiDB-lite"/>
    </source>
</evidence>